<evidence type="ECO:0000256" key="6">
    <source>
        <dbReference type="ARBA" id="ARBA00022763"/>
    </source>
</evidence>
<evidence type="ECO:0000256" key="8">
    <source>
        <dbReference type="ARBA" id="ARBA00022839"/>
    </source>
</evidence>
<dbReference type="GO" id="GO:0017108">
    <property type="term" value="F:5'-flap endonuclease activity"/>
    <property type="evidence" value="ECO:0007669"/>
    <property type="project" value="TreeGrafter"/>
</dbReference>
<keyword evidence="5" id="KW-0255">Endonuclease</keyword>
<evidence type="ECO:0000259" key="18">
    <source>
        <dbReference type="SMART" id="SM00484"/>
    </source>
</evidence>
<gene>
    <name evidence="20" type="ORF">Zmor_017230</name>
</gene>
<dbReference type="GO" id="GO:0005634">
    <property type="term" value="C:nucleus"/>
    <property type="evidence" value="ECO:0007669"/>
    <property type="project" value="UniProtKB-SubCell"/>
</dbReference>
<dbReference type="CDD" id="cd09869">
    <property type="entry name" value="PIN_GEN1"/>
    <property type="match status" value="1"/>
</dbReference>
<feature type="transmembrane region" description="Helical" evidence="17">
    <location>
        <begin position="55"/>
        <end position="73"/>
    </location>
</feature>
<keyword evidence="17" id="KW-0812">Transmembrane</keyword>
<dbReference type="SMART" id="SM00485">
    <property type="entry name" value="XPGN"/>
    <property type="match status" value="1"/>
</dbReference>
<dbReference type="Pfam" id="PF18704">
    <property type="entry name" value="Chromo_2"/>
    <property type="match status" value="1"/>
</dbReference>
<evidence type="ECO:0000256" key="2">
    <source>
        <dbReference type="ARBA" id="ARBA00004123"/>
    </source>
</evidence>
<keyword evidence="7" id="KW-0378">Hydrolase</keyword>
<dbReference type="SUPFAM" id="SSF88723">
    <property type="entry name" value="PIN domain-like"/>
    <property type="match status" value="1"/>
</dbReference>
<dbReference type="Pfam" id="PF00752">
    <property type="entry name" value="XPG_N"/>
    <property type="match status" value="1"/>
</dbReference>
<dbReference type="Pfam" id="PF00867">
    <property type="entry name" value="XPG_I"/>
    <property type="match status" value="1"/>
</dbReference>
<feature type="domain" description="XPG N-terminal" evidence="19">
    <location>
        <begin position="1"/>
        <end position="95"/>
    </location>
</feature>
<keyword evidence="17" id="KW-1133">Transmembrane helix</keyword>
<dbReference type="Gene3D" id="3.40.50.1010">
    <property type="entry name" value="5'-nuclease"/>
    <property type="match status" value="1"/>
</dbReference>
<dbReference type="PRINTS" id="PR00853">
    <property type="entry name" value="XPGRADSUPER"/>
</dbReference>
<keyword evidence="10" id="KW-0234">DNA repair</keyword>
<keyword evidence="3" id="KW-0540">Nuclease</keyword>
<evidence type="ECO:0000256" key="5">
    <source>
        <dbReference type="ARBA" id="ARBA00022759"/>
    </source>
</evidence>
<evidence type="ECO:0000313" key="21">
    <source>
        <dbReference type="Proteomes" id="UP001168821"/>
    </source>
</evidence>
<evidence type="ECO:0000256" key="3">
    <source>
        <dbReference type="ARBA" id="ARBA00022722"/>
    </source>
</evidence>
<evidence type="ECO:0000256" key="16">
    <source>
        <dbReference type="ARBA" id="ARBA00080957"/>
    </source>
</evidence>
<dbReference type="SUPFAM" id="SSF47807">
    <property type="entry name" value="5' to 3' exonuclease, C-terminal subdomain"/>
    <property type="match status" value="1"/>
</dbReference>
<keyword evidence="21" id="KW-1185">Reference proteome</keyword>
<dbReference type="InterPro" id="IPR041012">
    <property type="entry name" value="GEN_chromo"/>
</dbReference>
<evidence type="ECO:0000313" key="20">
    <source>
        <dbReference type="EMBL" id="KAJ3651174.1"/>
    </source>
</evidence>
<keyword evidence="9" id="KW-0460">Magnesium</keyword>
<keyword evidence="17" id="KW-0472">Membrane</keyword>
<evidence type="ECO:0000256" key="15">
    <source>
        <dbReference type="ARBA" id="ARBA00076716"/>
    </source>
</evidence>
<evidence type="ECO:0000256" key="1">
    <source>
        <dbReference type="ARBA" id="ARBA00001946"/>
    </source>
</evidence>
<dbReference type="PANTHER" id="PTHR11081:SF70">
    <property type="entry name" value="FLAP ENDONUCLEASE GEN HOMOLOG 1"/>
    <property type="match status" value="1"/>
</dbReference>
<evidence type="ECO:0000259" key="19">
    <source>
        <dbReference type="SMART" id="SM00485"/>
    </source>
</evidence>
<dbReference type="FunFam" id="1.10.150.20:FF:000030">
    <property type="entry name" value="Flap endonuclease GEN-like 1"/>
    <property type="match status" value="1"/>
</dbReference>
<dbReference type="SMART" id="SM00484">
    <property type="entry name" value="XPGI"/>
    <property type="match status" value="1"/>
</dbReference>
<name>A0AA38MCD5_9CUCU</name>
<evidence type="ECO:0000256" key="11">
    <source>
        <dbReference type="ARBA" id="ARBA00023242"/>
    </source>
</evidence>
<proteinExistence type="inferred from homology"/>
<evidence type="ECO:0000256" key="9">
    <source>
        <dbReference type="ARBA" id="ARBA00022842"/>
    </source>
</evidence>
<dbReference type="PANTHER" id="PTHR11081">
    <property type="entry name" value="FLAP ENDONUCLEASE FAMILY MEMBER"/>
    <property type="match status" value="1"/>
</dbReference>
<comment type="function">
    <text evidence="13">Endonuclease which cleaves flap structures at the junction between single-stranded DNA and double-stranded DNA. Specific for 5'-overhanging flap structures in which the 5'-upstream of the flap is completely double-stranded. Prefers the blocked-flap structures similar to those occurring at replication forks, in which the 5' single-strand overhang of the flap is double-stranded. Also possesses weak 5'- to 3'-exonuclease activity on nicked but not gapped double-stranded DNA. Does not cleave bubble-like or Holliday junction substrates.</text>
</comment>
<keyword evidence="8" id="KW-0269">Exonuclease</keyword>
<dbReference type="GO" id="GO:0008821">
    <property type="term" value="F:crossover junction DNA endonuclease activity"/>
    <property type="evidence" value="ECO:0007669"/>
    <property type="project" value="UniProtKB-ARBA"/>
</dbReference>
<dbReference type="InterPro" id="IPR006084">
    <property type="entry name" value="XPG/Rad2"/>
</dbReference>
<keyword evidence="11" id="KW-0539">Nucleus</keyword>
<dbReference type="AlphaFoldDB" id="A0AA38MCD5"/>
<evidence type="ECO:0000256" key="17">
    <source>
        <dbReference type="SAM" id="Phobius"/>
    </source>
</evidence>
<dbReference type="Proteomes" id="UP001168821">
    <property type="component" value="Unassembled WGS sequence"/>
</dbReference>
<dbReference type="Gene3D" id="1.10.150.20">
    <property type="entry name" value="5' to 3' exonuclease, C-terminal subdomain"/>
    <property type="match status" value="1"/>
</dbReference>
<dbReference type="GO" id="GO:0006281">
    <property type="term" value="P:DNA repair"/>
    <property type="evidence" value="ECO:0007669"/>
    <property type="project" value="UniProtKB-KW"/>
</dbReference>
<evidence type="ECO:0000256" key="10">
    <source>
        <dbReference type="ARBA" id="ARBA00023204"/>
    </source>
</evidence>
<dbReference type="FunFam" id="3.40.50.1010:FF:000054">
    <property type="entry name" value="Flap endonuclease GEN"/>
    <property type="match status" value="1"/>
</dbReference>
<dbReference type="EMBL" id="JALNTZ010000005">
    <property type="protein sequence ID" value="KAJ3651174.1"/>
    <property type="molecule type" value="Genomic_DNA"/>
</dbReference>
<sequence length="600" mass="68741">MGVKDLWTILAPFCERKPLYELQGKTVAIDLSCWVCEAQNITEYTVQPRMYLRNLYFRTCYLLLMGVHVVFVLEGRAPELKYKTIAARNAVQFKGQKPKTDGVKTGKDRSRFNHTLKQCEEMLRLMGIACVKGEGEAEALCAHLNEDGLVDGIISQDSDCFAYGAHVVYKNFSISQQGNHAAKGGSVDVYDINRAKESLDFGRNKIIALALLCGSDYCEGVYGIGKDSVTKLFDIVSDNEILGRLRSWKNDTLYEKMERKISDKSLCTSCGHLGKVQSHTKKGCFQCGTNQGCDSSKFKAERLEIKNELNMRSKALKDPNFPDEVLISEFLTKNSNISELNLQWNKPDLINFVKFTVKYLTWEEIYSFEKFFPVLTRWQLLHHNQTKNTTGVVTPKFIKKRRNPKGVASYEIVWEDKYNQFSDLIPEEQLSDYGDLEKLWSTIEPQNIVESAYPELVKEFEDSKKPKTRKKKKPSVDEIDNLLKNVSISGPSKKKKLKKVHTLDSFLMTASTPKRTQNFSFNMDQSNFGDENDLEVSDIVDDIINRKLPSYIPENLDKLVTRLDNKENDNCSFFVNEMTENDLFENTFKKYCISSDYDSD</sequence>
<comment type="similarity">
    <text evidence="12">Belongs to the XPG/RAD2 endonuclease family. GEN subfamily.</text>
</comment>
<comment type="cofactor">
    <cofactor evidence="1">
        <name>Mg(2+)</name>
        <dbReference type="ChEBI" id="CHEBI:18420"/>
    </cofactor>
</comment>
<dbReference type="GO" id="GO:0004527">
    <property type="term" value="F:exonuclease activity"/>
    <property type="evidence" value="ECO:0007669"/>
    <property type="project" value="UniProtKB-KW"/>
</dbReference>
<dbReference type="InterPro" id="IPR006085">
    <property type="entry name" value="XPG_DNA_repair_N"/>
</dbReference>
<feature type="domain" description="XPG-I" evidence="18">
    <location>
        <begin position="124"/>
        <end position="201"/>
    </location>
</feature>
<dbReference type="InterPro" id="IPR036279">
    <property type="entry name" value="5-3_exonuclease_C_sf"/>
</dbReference>
<organism evidence="20 21">
    <name type="scientific">Zophobas morio</name>
    <dbReference type="NCBI Taxonomy" id="2755281"/>
    <lineage>
        <taxon>Eukaryota</taxon>
        <taxon>Metazoa</taxon>
        <taxon>Ecdysozoa</taxon>
        <taxon>Arthropoda</taxon>
        <taxon>Hexapoda</taxon>
        <taxon>Insecta</taxon>
        <taxon>Pterygota</taxon>
        <taxon>Neoptera</taxon>
        <taxon>Endopterygota</taxon>
        <taxon>Coleoptera</taxon>
        <taxon>Polyphaga</taxon>
        <taxon>Cucujiformia</taxon>
        <taxon>Tenebrionidae</taxon>
        <taxon>Zophobas</taxon>
    </lineage>
</organism>
<evidence type="ECO:0000256" key="14">
    <source>
        <dbReference type="ARBA" id="ARBA00070746"/>
    </source>
</evidence>
<dbReference type="GO" id="GO:0046872">
    <property type="term" value="F:metal ion binding"/>
    <property type="evidence" value="ECO:0007669"/>
    <property type="project" value="UniProtKB-KW"/>
</dbReference>
<protein>
    <recommendedName>
        <fullName evidence="14">Flap endonuclease GEN</fullName>
    </recommendedName>
    <alternativeName>
        <fullName evidence="16">Flap structure-specific endonuclease GEN</fullName>
    </alternativeName>
    <alternativeName>
        <fullName evidence="15">Xpg-like endonuclease</fullName>
    </alternativeName>
</protein>
<comment type="caution">
    <text evidence="20">The sequence shown here is derived from an EMBL/GenBank/DDBJ whole genome shotgun (WGS) entry which is preliminary data.</text>
</comment>
<dbReference type="InterPro" id="IPR029060">
    <property type="entry name" value="PIN-like_dom_sf"/>
</dbReference>
<evidence type="ECO:0000256" key="13">
    <source>
        <dbReference type="ARBA" id="ARBA00053976"/>
    </source>
</evidence>
<accession>A0AA38MCD5</accession>
<comment type="subcellular location">
    <subcellularLocation>
        <location evidence="2">Nucleus</location>
    </subcellularLocation>
</comment>
<reference evidence="20" key="1">
    <citation type="journal article" date="2023" name="G3 (Bethesda)">
        <title>Whole genome assemblies of Zophobas morio and Tenebrio molitor.</title>
        <authorList>
            <person name="Kaur S."/>
            <person name="Stinson S.A."/>
            <person name="diCenzo G.C."/>
        </authorList>
    </citation>
    <scope>NUCLEOTIDE SEQUENCE</scope>
    <source>
        <strain evidence="20">QUZm001</strain>
    </source>
</reference>
<evidence type="ECO:0000256" key="12">
    <source>
        <dbReference type="ARBA" id="ARBA00038112"/>
    </source>
</evidence>
<dbReference type="GO" id="GO:0000400">
    <property type="term" value="F:four-way junction DNA binding"/>
    <property type="evidence" value="ECO:0007669"/>
    <property type="project" value="TreeGrafter"/>
</dbReference>
<evidence type="ECO:0000256" key="4">
    <source>
        <dbReference type="ARBA" id="ARBA00022723"/>
    </source>
</evidence>
<evidence type="ECO:0000256" key="7">
    <source>
        <dbReference type="ARBA" id="ARBA00022801"/>
    </source>
</evidence>
<keyword evidence="6" id="KW-0227">DNA damage</keyword>
<keyword evidence="4" id="KW-0479">Metal-binding</keyword>
<dbReference type="InterPro" id="IPR006086">
    <property type="entry name" value="XPG-I_dom"/>
</dbReference>